<dbReference type="Pfam" id="PF00440">
    <property type="entry name" value="TetR_N"/>
    <property type="match status" value="1"/>
</dbReference>
<feature type="domain" description="HTH tetR-type" evidence="3">
    <location>
        <begin position="70"/>
        <end position="130"/>
    </location>
</feature>
<keyword evidence="5" id="KW-1185">Reference proteome</keyword>
<dbReference type="Pfam" id="PF08362">
    <property type="entry name" value="TetR_C_3"/>
    <property type="match status" value="1"/>
</dbReference>
<dbReference type="SUPFAM" id="SSF46689">
    <property type="entry name" value="Homeodomain-like"/>
    <property type="match status" value="1"/>
</dbReference>
<evidence type="ECO:0000256" key="2">
    <source>
        <dbReference type="PROSITE-ProRule" id="PRU00335"/>
    </source>
</evidence>
<dbReference type="InterPro" id="IPR013573">
    <property type="entry name" value="Tscrpt_reg_YcdC_C"/>
</dbReference>
<dbReference type="Gene3D" id="1.10.10.60">
    <property type="entry name" value="Homeodomain-like"/>
    <property type="match status" value="1"/>
</dbReference>
<evidence type="ECO:0000313" key="4">
    <source>
        <dbReference type="EMBL" id="SFJ43475.1"/>
    </source>
</evidence>
<feature type="DNA-binding region" description="H-T-H motif" evidence="2">
    <location>
        <begin position="93"/>
        <end position="112"/>
    </location>
</feature>
<name>A0A1I3RBB2_9GAMM</name>
<dbReference type="InterPro" id="IPR036271">
    <property type="entry name" value="Tet_transcr_reg_TetR-rel_C_sf"/>
</dbReference>
<protein>
    <submittedName>
        <fullName evidence="4">Transcriptional regulator, TetR family</fullName>
    </submittedName>
</protein>
<dbReference type="InterPro" id="IPR001647">
    <property type="entry name" value="HTH_TetR"/>
</dbReference>
<dbReference type="PRINTS" id="PR00455">
    <property type="entry name" value="HTHTETR"/>
</dbReference>
<gene>
    <name evidence="4" type="ORF">SAMN05518863_101473</name>
</gene>
<sequence>MFVNWSNWSNSDRLVKTFCTFFMRDMVKKGAGRRLGRKEGLCYDAFMQDGRGNSVKSDEKKPGRRSRAVAAKRAAILEAALAFFSQYGIHGTSLDKVAERADVSKTNLLYYYPSKEVLYVAVLKEILDVWLAPLRALQHDHDPLTAIRQYIRLKLEVSRDHPQASRLFCLEMLQGAPLLKGELAGDLKALVDEKAAIIEQWIAEGRLAGVQPQHLFFLLWATTQHYADFASQVEAITGQTLNDAAFFEQTLENVQRMIIEGIRVR</sequence>
<evidence type="ECO:0000259" key="3">
    <source>
        <dbReference type="PROSITE" id="PS50977"/>
    </source>
</evidence>
<evidence type="ECO:0000256" key="1">
    <source>
        <dbReference type="ARBA" id="ARBA00023125"/>
    </source>
</evidence>
<evidence type="ECO:0000313" key="5">
    <source>
        <dbReference type="Proteomes" id="UP000198841"/>
    </source>
</evidence>
<dbReference type="PANTHER" id="PTHR30328:SF54">
    <property type="entry name" value="HTH-TYPE TRANSCRIPTIONAL REPRESSOR SCO4008"/>
    <property type="match status" value="1"/>
</dbReference>
<proteinExistence type="predicted"/>
<organism evidence="4 5">
    <name type="scientific">Candidatus Pantoea symbiotica</name>
    <dbReference type="NCBI Taxonomy" id="1884370"/>
    <lineage>
        <taxon>Bacteria</taxon>
        <taxon>Pseudomonadati</taxon>
        <taxon>Pseudomonadota</taxon>
        <taxon>Gammaproteobacteria</taxon>
        <taxon>Enterobacterales</taxon>
        <taxon>Erwiniaceae</taxon>
        <taxon>Pantoea</taxon>
    </lineage>
</organism>
<dbReference type="InterPro" id="IPR050109">
    <property type="entry name" value="HTH-type_TetR-like_transc_reg"/>
</dbReference>
<dbReference type="PANTHER" id="PTHR30328">
    <property type="entry name" value="TRANSCRIPTIONAL REPRESSOR"/>
    <property type="match status" value="1"/>
</dbReference>
<dbReference type="PROSITE" id="PS50977">
    <property type="entry name" value="HTH_TETR_2"/>
    <property type="match status" value="1"/>
</dbReference>
<comment type="caution">
    <text evidence="4">The sequence shown here is derived from an EMBL/GenBank/DDBJ whole genome shotgun (WGS) entry which is preliminary data.</text>
</comment>
<accession>A0A1I3RBB2</accession>
<reference evidence="4 5" key="1">
    <citation type="submission" date="2016-10" db="EMBL/GenBank/DDBJ databases">
        <authorList>
            <person name="Varghese N."/>
            <person name="Submissions S."/>
        </authorList>
    </citation>
    <scope>NUCLEOTIDE SEQUENCE [LARGE SCALE GENOMIC DNA]</scope>
    <source>
        <strain evidence="4 5">YR512</strain>
    </source>
</reference>
<dbReference type="EMBL" id="FOSD01000001">
    <property type="protein sequence ID" value="SFJ43475.1"/>
    <property type="molecule type" value="Genomic_DNA"/>
</dbReference>
<dbReference type="NCBIfam" id="NF011584">
    <property type="entry name" value="PRK15008.1"/>
    <property type="match status" value="1"/>
</dbReference>
<dbReference type="Proteomes" id="UP000198841">
    <property type="component" value="Unassembled WGS sequence"/>
</dbReference>
<keyword evidence="1 2" id="KW-0238">DNA-binding</keyword>
<dbReference type="InterPro" id="IPR009057">
    <property type="entry name" value="Homeodomain-like_sf"/>
</dbReference>
<dbReference type="Gene3D" id="1.10.357.10">
    <property type="entry name" value="Tetracycline Repressor, domain 2"/>
    <property type="match status" value="1"/>
</dbReference>
<dbReference type="SUPFAM" id="SSF48498">
    <property type="entry name" value="Tetracyclin repressor-like, C-terminal domain"/>
    <property type="match status" value="1"/>
</dbReference>